<dbReference type="InterPro" id="IPR050534">
    <property type="entry name" value="Coronavir_polyprotein_1ab"/>
</dbReference>
<dbReference type="SMART" id="SM00382">
    <property type="entry name" value="AAA"/>
    <property type="match status" value="1"/>
</dbReference>
<evidence type="ECO:0000313" key="4">
    <source>
        <dbReference type="EMBL" id="NMF90942.1"/>
    </source>
</evidence>
<accession>A0ABX1N0F8</accession>
<gene>
    <name evidence="4" type="ORF">GPA26_20980</name>
</gene>
<organism evidence="4 5">
    <name type="scientific">Aromatoleum petrolei</name>
    <dbReference type="NCBI Taxonomy" id="76116"/>
    <lineage>
        <taxon>Bacteria</taxon>
        <taxon>Pseudomonadati</taxon>
        <taxon>Pseudomonadota</taxon>
        <taxon>Betaproteobacteria</taxon>
        <taxon>Rhodocyclales</taxon>
        <taxon>Rhodocyclaceae</taxon>
        <taxon>Aromatoleum</taxon>
    </lineage>
</organism>
<keyword evidence="1" id="KW-0547">Nucleotide-binding</keyword>
<dbReference type="Pfam" id="PF13538">
    <property type="entry name" value="UvrD_C_2"/>
    <property type="match status" value="1"/>
</dbReference>
<dbReference type="Gene3D" id="3.40.50.300">
    <property type="entry name" value="P-loop containing nucleotide triphosphate hydrolases"/>
    <property type="match status" value="2"/>
</dbReference>
<evidence type="ECO:0000256" key="2">
    <source>
        <dbReference type="ARBA" id="ARBA00022840"/>
    </source>
</evidence>
<proteinExistence type="predicted"/>
<dbReference type="Gene3D" id="2.30.30.940">
    <property type="match status" value="1"/>
</dbReference>
<dbReference type="InterPro" id="IPR029493">
    <property type="entry name" value="RecD2-like_HHH"/>
</dbReference>
<evidence type="ECO:0000259" key="3">
    <source>
        <dbReference type="SMART" id="SM00382"/>
    </source>
</evidence>
<reference evidence="4 5" key="1">
    <citation type="submission" date="2019-12" db="EMBL/GenBank/DDBJ databases">
        <title>Comparative genomics gives insights into the taxonomy of the Azoarcus-Aromatoleum group and reveals separate origins of nif in the plant-associated Azoarcus and non-plant-associated Aromatoleum sub-groups.</title>
        <authorList>
            <person name="Lafos M."/>
            <person name="Maluk M."/>
            <person name="Batista M."/>
            <person name="Junghare M."/>
            <person name="Carmona M."/>
            <person name="Faoro H."/>
            <person name="Cruz L.M."/>
            <person name="Battistoni F."/>
            <person name="De Souza E."/>
            <person name="Pedrosa F."/>
            <person name="Chen W.-M."/>
            <person name="Poole P.S."/>
            <person name="Dixon R.A."/>
            <person name="James E.K."/>
        </authorList>
    </citation>
    <scope>NUCLEOTIDE SEQUENCE [LARGE SCALE GENOMIC DNA]</scope>
    <source>
        <strain evidence="4 5">ToN1</strain>
    </source>
</reference>
<dbReference type="InterPro" id="IPR027417">
    <property type="entry name" value="P-loop_NTPase"/>
</dbReference>
<dbReference type="Gene3D" id="1.10.10.2220">
    <property type="match status" value="1"/>
</dbReference>
<sequence>MSLPSFTVRVSAVRSQSPQGLGGAIFTGVEVDAGGGRRDAKAHLVVKAPHWLLNTSIEVGQLWRLTGEATPNTIVVNGYRLTESTLTPETMELLRPSGEHIVTLLAECSAFAGIGMVKARRLWDRFGEDLYAILDNGDVKRLEEVMTAEAAASLADAWHRWGDTFTLQWLQSKGFPVALGRKVIDHFSPHPAVKIEGNPYRLISFAADWTATDRLARESFGIAEDDPRRLAGAVEEALYGAFDAGHTCITRSEAAQRVGGLLGRGDASLIDRALAEAEARGCFLRRAERLHAVGPYVMERGIAESIAQRAAQPDPLLMRADLSALLVEYQTESGITLEASQIEALEVANAHPIAVITGGAGTGKTTVLRAFFGMCGAAGWPVCAMALAGRAARRIGEATGQSATTIAGFLTRFDPRTAPERAVVVIDEASMLDLPAAYRLIRHLPEAYRFVLVGDPHQLPPVGPGLLLHELAHQAGIPRVELQQVKRYGGSIAEAAHAVRQGHWPDLPDDPWGDIAFLPCALADINDTVLDLLNDDPDATQILCATRTAAAGGVKAINALCLAARHAGNAELLRWNPEFEAVQGTGFRLGSPVICLVNDWEKNLQNGSLGVIVSVKPPCRDAEPGQSLGRIRWDDGQERDLTPDLLPHLELAYAITIHKAQGSQFPRIIVPVRQSQLLDRTLLYTAITRAQKQVILVGDVAAAKAAVEAPPHASLRQVALGSMLTDILEGMA</sequence>
<keyword evidence="2" id="KW-0067">ATP-binding</keyword>
<dbReference type="RefSeq" id="WP_169208273.1">
    <property type="nucleotide sequence ID" value="NZ_CP059560.1"/>
</dbReference>
<dbReference type="EMBL" id="WTVR01000058">
    <property type="protein sequence ID" value="NMF90942.1"/>
    <property type="molecule type" value="Genomic_DNA"/>
</dbReference>
<comment type="caution">
    <text evidence="4">The sequence shown here is derived from an EMBL/GenBank/DDBJ whole genome shotgun (WGS) entry which is preliminary data.</text>
</comment>
<protein>
    <submittedName>
        <fullName evidence="4">AAA family ATPase</fullName>
    </submittedName>
</protein>
<dbReference type="CDD" id="cd17933">
    <property type="entry name" value="DEXSc_RecD-like"/>
    <property type="match status" value="1"/>
</dbReference>
<evidence type="ECO:0000256" key="1">
    <source>
        <dbReference type="ARBA" id="ARBA00022741"/>
    </source>
</evidence>
<evidence type="ECO:0000313" key="5">
    <source>
        <dbReference type="Proteomes" id="UP000652074"/>
    </source>
</evidence>
<dbReference type="Pfam" id="PF14490">
    <property type="entry name" value="HHH_RecD2"/>
    <property type="match status" value="1"/>
</dbReference>
<dbReference type="CDD" id="cd18809">
    <property type="entry name" value="SF1_C_RecD"/>
    <property type="match status" value="1"/>
</dbReference>
<dbReference type="PANTHER" id="PTHR43788">
    <property type="entry name" value="DNA2/NAM7 HELICASE FAMILY MEMBER"/>
    <property type="match status" value="1"/>
</dbReference>
<keyword evidence="5" id="KW-1185">Reference proteome</keyword>
<dbReference type="InterPro" id="IPR003593">
    <property type="entry name" value="AAA+_ATPase"/>
</dbReference>
<dbReference type="PANTHER" id="PTHR43788:SF6">
    <property type="entry name" value="DNA HELICASE B"/>
    <property type="match status" value="1"/>
</dbReference>
<dbReference type="Proteomes" id="UP000652074">
    <property type="component" value="Unassembled WGS sequence"/>
</dbReference>
<dbReference type="InterPro" id="IPR027785">
    <property type="entry name" value="UvrD-like_helicase_C"/>
</dbReference>
<dbReference type="SUPFAM" id="SSF52540">
    <property type="entry name" value="P-loop containing nucleoside triphosphate hydrolases"/>
    <property type="match status" value="2"/>
</dbReference>
<name>A0ABX1N0F8_9RHOO</name>
<dbReference type="Pfam" id="PF13604">
    <property type="entry name" value="AAA_30"/>
    <property type="match status" value="1"/>
</dbReference>
<feature type="domain" description="AAA+ ATPase" evidence="3">
    <location>
        <begin position="350"/>
        <end position="481"/>
    </location>
</feature>